<name>A0AAD5QNZ0_PARTN</name>
<dbReference type="EMBL" id="JAHQIW010001754">
    <property type="protein sequence ID" value="KAJ1353576.1"/>
    <property type="molecule type" value="Genomic_DNA"/>
</dbReference>
<comment type="caution">
    <text evidence="1">The sequence shown here is derived from an EMBL/GenBank/DDBJ whole genome shotgun (WGS) entry which is preliminary data.</text>
</comment>
<organism evidence="1 2">
    <name type="scientific">Parelaphostrongylus tenuis</name>
    <name type="common">Meningeal worm</name>
    <dbReference type="NCBI Taxonomy" id="148309"/>
    <lineage>
        <taxon>Eukaryota</taxon>
        <taxon>Metazoa</taxon>
        <taxon>Ecdysozoa</taxon>
        <taxon>Nematoda</taxon>
        <taxon>Chromadorea</taxon>
        <taxon>Rhabditida</taxon>
        <taxon>Rhabditina</taxon>
        <taxon>Rhabditomorpha</taxon>
        <taxon>Strongyloidea</taxon>
        <taxon>Metastrongylidae</taxon>
        <taxon>Parelaphostrongylus</taxon>
    </lineage>
</organism>
<sequence>MAHAGSTEVSSQVSGIARDKGGAQAFVQRLVMLTVFDVLEHQGRGALPPDAVILAILSQLTVNVTYEPLPRENVAFNLAADMRWFSYWTFI</sequence>
<proteinExistence type="predicted"/>
<dbReference type="Proteomes" id="UP001196413">
    <property type="component" value="Unassembled WGS sequence"/>
</dbReference>
<dbReference type="AlphaFoldDB" id="A0AAD5QNZ0"/>
<evidence type="ECO:0000313" key="1">
    <source>
        <dbReference type="EMBL" id="KAJ1353576.1"/>
    </source>
</evidence>
<keyword evidence="2" id="KW-1185">Reference proteome</keyword>
<reference evidence="1" key="1">
    <citation type="submission" date="2021-06" db="EMBL/GenBank/DDBJ databases">
        <title>Parelaphostrongylus tenuis whole genome reference sequence.</title>
        <authorList>
            <person name="Garwood T.J."/>
            <person name="Larsen P.A."/>
            <person name="Fountain-Jones N.M."/>
            <person name="Garbe J.R."/>
            <person name="Macchietto M.G."/>
            <person name="Kania S.A."/>
            <person name="Gerhold R.W."/>
            <person name="Richards J.E."/>
            <person name="Wolf T.M."/>
        </authorList>
    </citation>
    <scope>NUCLEOTIDE SEQUENCE</scope>
    <source>
        <strain evidence="1">MNPRO001-30</strain>
        <tissue evidence="1">Meninges</tissue>
    </source>
</reference>
<protein>
    <submittedName>
        <fullName evidence="1">Uncharacterized protein</fullName>
    </submittedName>
</protein>
<gene>
    <name evidence="1" type="ORF">KIN20_010229</name>
</gene>
<evidence type="ECO:0000313" key="2">
    <source>
        <dbReference type="Proteomes" id="UP001196413"/>
    </source>
</evidence>
<accession>A0AAD5QNZ0</accession>